<evidence type="ECO:0000313" key="2">
    <source>
        <dbReference type="EMBL" id="SEW22976.1"/>
    </source>
</evidence>
<keyword evidence="3" id="KW-1185">Reference proteome</keyword>
<keyword evidence="1" id="KW-0732">Signal</keyword>
<evidence type="ECO:0008006" key="4">
    <source>
        <dbReference type="Google" id="ProtNLM"/>
    </source>
</evidence>
<evidence type="ECO:0000313" key="3">
    <source>
        <dbReference type="Proteomes" id="UP000199167"/>
    </source>
</evidence>
<dbReference type="Proteomes" id="UP000199167">
    <property type="component" value="Unassembled WGS sequence"/>
</dbReference>
<evidence type="ECO:0000256" key="1">
    <source>
        <dbReference type="SAM" id="SignalP"/>
    </source>
</evidence>
<proteinExistence type="predicted"/>
<dbReference type="PROSITE" id="PS51257">
    <property type="entry name" value="PROKAR_LIPOPROTEIN"/>
    <property type="match status" value="1"/>
</dbReference>
<organism evidence="2 3">
    <name type="scientific">Cognatiyoonia koreensis</name>
    <dbReference type="NCBI Taxonomy" id="364200"/>
    <lineage>
        <taxon>Bacteria</taxon>
        <taxon>Pseudomonadati</taxon>
        <taxon>Pseudomonadota</taxon>
        <taxon>Alphaproteobacteria</taxon>
        <taxon>Rhodobacterales</taxon>
        <taxon>Paracoccaceae</taxon>
        <taxon>Cognatiyoonia</taxon>
    </lineage>
</organism>
<feature type="signal peptide" evidence="1">
    <location>
        <begin position="1"/>
        <end position="19"/>
    </location>
</feature>
<gene>
    <name evidence="2" type="ORF">SAMN04488515_1730</name>
</gene>
<name>A0A1I0Q7L0_9RHOB</name>
<reference evidence="2 3" key="1">
    <citation type="submission" date="2016-10" db="EMBL/GenBank/DDBJ databases">
        <authorList>
            <person name="de Groot N.N."/>
        </authorList>
    </citation>
    <scope>NUCLEOTIDE SEQUENCE [LARGE SCALE GENOMIC DNA]</scope>
    <source>
        <strain evidence="2 3">DSM 17925</strain>
    </source>
</reference>
<dbReference type="AlphaFoldDB" id="A0A1I0Q7L0"/>
<feature type="chain" id="PRO_5011738416" description="Transferrin-binding protein B C-lobe/N-lobe beta barrel domain-containing protein" evidence="1">
    <location>
        <begin position="20"/>
        <end position="230"/>
    </location>
</feature>
<sequence length="230" mass="23706">MKLATILPLGAIAFTAACGGSSTNSNTNAGTPEQTAQLQAFLTTGEDISDRIETFINDDEFGALPDNGDASYSGVSLVVVGTGDPSDEGADTSVDSIAVGSFEADVDFQRGELNGSATDFIEIANASEIFGIDTDEDDFDIKQIESGGAVSGTLDFEARGPDPVFSDLLAVGISGHLSDQAGNTLTLQNLAGEAEFFGPDEDIVEIFAADTLQLDNAETGFVSITAIGDK</sequence>
<dbReference type="RefSeq" id="WP_089992791.1">
    <property type="nucleotide sequence ID" value="NZ_FOIZ01000001.1"/>
</dbReference>
<protein>
    <recommendedName>
        <fullName evidence="4">Transferrin-binding protein B C-lobe/N-lobe beta barrel domain-containing protein</fullName>
    </recommendedName>
</protein>
<accession>A0A1I0Q7L0</accession>
<dbReference type="EMBL" id="FOIZ01000001">
    <property type="protein sequence ID" value="SEW22976.1"/>
    <property type="molecule type" value="Genomic_DNA"/>
</dbReference>